<sequence length="74" mass="8514">MAPASDKRRHVEEQNLPMSSELYVRIEREGKPPPKPMRLFQEPSRDATDESEESEHLREQTSQAMASAKSSKMK</sequence>
<feature type="compositionally biased region" description="Basic and acidic residues" evidence="1">
    <location>
        <begin position="43"/>
        <end position="59"/>
    </location>
</feature>
<keyword evidence="3" id="KW-1185">Reference proteome</keyword>
<proteinExistence type="predicted"/>
<feature type="region of interest" description="Disordered" evidence="1">
    <location>
        <begin position="1"/>
        <end position="74"/>
    </location>
</feature>
<evidence type="ECO:0000313" key="3">
    <source>
        <dbReference type="Proteomes" id="UP000009169"/>
    </source>
</evidence>
<dbReference type="Proteomes" id="UP000009169">
    <property type="component" value="Unassembled WGS sequence"/>
</dbReference>
<dbReference type="EMBL" id="DS995820">
    <property type="protein sequence ID" value="EGE09579.1"/>
    <property type="molecule type" value="Genomic_DNA"/>
</dbReference>
<feature type="compositionally biased region" description="Basic and acidic residues" evidence="1">
    <location>
        <begin position="1"/>
        <end position="13"/>
    </location>
</feature>
<dbReference type="AlphaFoldDB" id="F2Q611"/>
<protein>
    <submittedName>
        <fullName evidence="2">Uncharacterized protein</fullName>
    </submittedName>
</protein>
<gene>
    <name evidence="2" type="ORF">TEQG_08858</name>
</gene>
<evidence type="ECO:0000313" key="2">
    <source>
        <dbReference type="EMBL" id="EGE09579.1"/>
    </source>
</evidence>
<dbReference type="VEuPathDB" id="FungiDB:TEQG_08858"/>
<organism evidence="2 3">
    <name type="scientific">Trichophyton equinum (strain ATCC MYA-4606 / CBS 127.97)</name>
    <name type="common">Horse ringworm fungus</name>
    <dbReference type="NCBI Taxonomy" id="559882"/>
    <lineage>
        <taxon>Eukaryota</taxon>
        <taxon>Fungi</taxon>
        <taxon>Dikarya</taxon>
        <taxon>Ascomycota</taxon>
        <taxon>Pezizomycotina</taxon>
        <taxon>Eurotiomycetes</taxon>
        <taxon>Eurotiomycetidae</taxon>
        <taxon>Onygenales</taxon>
        <taxon>Arthrodermataceae</taxon>
        <taxon>Trichophyton</taxon>
    </lineage>
</organism>
<evidence type="ECO:0000256" key="1">
    <source>
        <dbReference type="SAM" id="MobiDB-lite"/>
    </source>
</evidence>
<name>F2Q611_TRIEC</name>
<dbReference type="HOGENOM" id="CLU_2689566_0_0_1"/>
<accession>F2Q611</accession>
<reference evidence="3" key="1">
    <citation type="journal article" date="2012" name="MBio">
        <title>Comparative genome analysis of Trichophyton rubrum and related dermatophytes reveals candidate genes involved in infection.</title>
        <authorList>
            <person name="Martinez D.A."/>
            <person name="Oliver B.G."/>
            <person name="Graeser Y."/>
            <person name="Goldberg J.M."/>
            <person name="Li W."/>
            <person name="Martinez-Rossi N.M."/>
            <person name="Monod M."/>
            <person name="Shelest E."/>
            <person name="Barton R.C."/>
            <person name="Birch E."/>
            <person name="Brakhage A.A."/>
            <person name="Chen Z."/>
            <person name="Gurr S.J."/>
            <person name="Heiman D."/>
            <person name="Heitman J."/>
            <person name="Kosti I."/>
            <person name="Rossi A."/>
            <person name="Saif S."/>
            <person name="Samalova M."/>
            <person name="Saunders C.W."/>
            <person name="Shea T."/>
            <person name="Summerbell R.C."/>
            <person name="Xu J."/>
            <person name="Young S."/>
            <person name="Zeng Q."/>
            <person name="Birren B.W."/>
            <person name="Cuomo C.A."/>
            <person name="White T.C."/>
        </authorList>
    </citation>
    <scope>NUCLEOTIDE SEQUENCE [LARGE SCALE GENOMIC DNA]</scope>
    <source>
        <strain evidence="3">ATCC MYA-4606 / CBS 127.97</strain>
    </source>
</reference>
<feature type="compositionally biased region" description="Low complexity" evidence="1">
    <location>
        <begin position="64"/>
        <end position="74"/>
    </location>
</feature>